<dbReference type="Gene3D" id="1.10.10.10">
    <property type="entry name" value="Winged helix-like DNA-binding domain superfamily/Winged helix DNA-binding domain"/>
    <property type="match status" value="1"/>
</dbReference>
<dbReference type="Proteomes" id="UP000019443">
    <property type="component" value="Chromosome"/>
</dbReference>
<dbReference type="AlphaFoldDB" id="W6REU5"/>
<dbReference type="PATRIC" id="fig|348824.6.peg.3431"/>
<evidence type="ECO:0000313" key="2">
    <source>
        <dbReference type="Proteomes" id="UP000019443"/>
    </source>
</evidence>
<dbReference type="InterPro" id="IPR036390">
    <property type="entry name" value="WH_DNA-bd_sf"/>
</dbReference>
<dbReference type="RefSeq" id="WP_197901937.1">
    <property type="nucleotide sequence ID" value="NZ_ATTO01000024.1"/>
</dbReference>
<proteinExistence type="predicted"/>
<dbReference type="HOGENOM" id="CLU_2119153_0_0_5"/>
<dbReference type="KEGG" id="rhl:LPU83_3180"/>
<accession>W6REU5</accession>
<dbReference type="Pfam" id="PF13730">
    <property type="entry name" value="HTH_36"/>
    <property type="match status" value="1"/>
</dbReference>
<sequence>MYSHGYAGIPSILIQAQRRLGINAMQMNIIIQLLDYWHEPTRKPFPAKKELANRMDVTEKTIQNNMRALERAGYIRREMRKTAAVDWNSNIYAAPDAGSGAAEPHRCHHDRSYQ</sequence>
<protein>
    <submittedName>
        <fullName evidence="1">Uncharacterized protein</fullName>
    </submittedName>
</protein>
<name>W6REU5_9HYPH</name>
<evidence type="ECO:0000313" key="1">
    <source>
        <dbReference type="EMBL" id="CDM58830.1"/>
    </source>
</evidence>
<dbReference type="eggNOG" id="COG1846">
    <property type="taxonomic scope" value="Bacteria"/>
</dbReference>
<keyword evidence="2" id="KW-1185">Reference proteome</keyword>
<organism evidence="1 2">
    <name type="scientific">Rhizobium favelukesii</name>
    <dbReference type="NCBI Taxonomy" id="348824"/>
    <lineage>
        <taxon>Bacteria</taxon>
        <taxon>Pseudomonadati</taxon>
        <taxon>Pseudomonadota</taxon>
        <taxon>Alphaproteobacteria</taxon>
        <taxon>Hyphomicrobiales</taxon>
        <taxon>Rhizobiaceae</taxon>
        <taxon>Rhizobium/Agrobacterium group</taxon>
        <taxon>Rhizobium</taxon>
    </lineage>
</organism>
<dbReference type="EMBL" id="HG916852">
    <property type="protein sequence ID" value="CDM58830.1"/>
    <property type="molecule type" value="Genomic_DNA"/>
</dbReference>
<dbReference type="SUPFAM" id="SSF46785">
    <property type="entry name" value="Winged helix' DNA-binding domain"/>
    <property type="match status" value="1"/>
</dbReference>
<reference evidence="1" key="1">
    <citation type="submission" date="2013-11" db="EMBL/GenBank/DDBJ databases">
        <title>Draft genome sequence of the broad-host-range Rhizobium sp. LPU83 strain, a member of the low-genetic diversity Oregon-like Rhizobium sp. group.</title>
        <authorList>
            <person name="Wibberg D."/>
            <person name="Puehler A."/>
            <person name="Schlueter A."/>
        </authorList>
    </citation>
    <scope>NUCLEOTIDE SEQUENCE [LARGE SCALE GENOMIC DNA]</scope>
    <source>
        <strain evidence="1">LPU83</strain>
    </source>
</reference>
<dbReference type="InterPro" id="IPR036388">
    <property type="entry name" value="WH-like_DNA-bd_sf"/>
</dbReference>
<gene>
    <name evidence="1" type="ORF">LPU83_3180</name>
</gene>